<gene>
    <name evidence="8" type="ORF">SDC9_149096</name>
</gene>
<feature type="transmembrane region" description="Helical" evidence="6">
    <location>
        <begin position="72"/>
        <end position="91"/>
    </location>
</feature>
<evidence type="ECO:0000256" key="5">
    <source>
        <dbReference type="ARBA" id="ARBA00023136"/>
    </source>
</evidence>
<dbReference type="InterPro" id="IPR050638">
    <property type="entry name" value="AA-Vitamin_Transporters"/>
</dbReference>
<keyword evidence="2" id="KW-1003">Cell membrane</keyword>
<dbReference type="GO" id="GO:0005886">
    <property type="term" value="C:plasma membrane"/>
    <property type="evidence" value="ECO:0007669"/>
    <property type="project" value="UniProtKB-SubCell"/>
</dbReference>
<dbReference type="PANTHER" id="PTHR32322:SF18">
    <property type="entry name" value="S-ADENOSYLMETHIONINE_S-ADENOSYLHOMOCYSTEINE TRANSPORTER"/>
    <property type="match status" value="1"/>
</dbReference>
<comment type="subcellular location">
    <subcellularLocation>
        <location evidence="1">Cell membrane</location>
        <topology evidence="1">Multi-pass membrane protein</topology>
    </subcellularLocation>
</comment>
<dbReference type="InterPro" id="IPR000620">
    <property type="entry name" value="EamA_dom"/>
</dbReference>
<evidence type="ECO:0000256" key="3">
    <source>
        <dbReference type="ARBA" id="ARBA00022692"/>
    </source>
</evidence>
<comment type="caution">
    <text evidence="8">The sequence shown here is derived from an EMBL/GenBank/DDBJ whole genome shotgun (WGS) entry which is preliminary data.</text>
</comment>
<proteinExistence type="predicted"/>
<organism evidence="8">
    <name type="scientific">bioreactor metagenome</name>
    <dbReference type="NCBI Taxonomy" id="1076179"/>
    <lineage>
        <taxon>unclassified sequences</taxon>
        <taxon>metagenomes</taxon>
        <taxon>ecological metagenomes</taxon>
    </lineage>
</organism>
<sequence length="269" mass="30068">MCYVQLLLISSITALIICTFELFRTGKAGMVIHTAIDNGARRLPLLMLQALLTPFLYYLVLFKAYSLLPAQIAQPLNYSWQVVLILMMSVLYKQHLKLSQIFGVLICFAGVVSLSLNEKADLSGNLSIEGIFWALGSSVIWASYWISKLKNEIDPIVELFYNFLFGTIYLAILSLFYPLEWTSTRGLLAGIYVGIFEMGLTFILWTKALRLAENKIVLTQITYLSPLLSLIFIHYVLGESITPLTFSGLILVIGGIYIGNRKGISGKST</sequence>
<protein>
    <recommendedName>
        <fullName evidence="7">EamA domain-containing protein</fullName>
    </recommendedName>
</protein>
<dbReference type="InterPro" id="IPR037185">
    <property type="entry name" value="EmrE-like"/>
</dbReference>
<evidence type="ECO:0000256" key="2">
    <source>
        <dbReference type="ARBA" id="ARBA00022475"/>
    </source>
</evidence>
<dbReference type="Pfam" id="PF00892">
    <property type="entry name" value="EamA"/>
    <property type="match status" value="2"/>
</dbReference>
<feature type="transmembrane region" description="Helical" evidence="6">
    <location>
        <begin position="241"/>
        <end position="259"/>
    </location>
</feature>
<evidence type="ECO:0000259" key="7">
    <source>
        <dbReference type="Pfam" id="PF00892"/>
    </source>
</evidence>
<feature type="transmembrane region" description="Helical" evidence="6">
    <location>
        <begin position="217"/>
        <end position="235"/>
    </location>
</feature>
<feature type="transmembrane region" description="Helical" evidence="6">
    <location>
        <begin position="185"/>
        <end position="205"/>
    </location>
</feature>
<evidence type="ECO:0000256" key="6">
    <source>
        <dbReference type="SAM" id="Phobius"/>
    </source>
</evidence>
<feature type="transmembrane region" description="Helical" evidence="6">
    <location>
        <begin position="43"/>
        <end position="60"/>
    </location>
</feature>
<dbReference type="Gene3D" id="1.10.3730.20">
    <property type="match status" value="1"/>
</dbReference>
<dbReference type="AlphaFoldDB" id="A0A645EMX0"/>
<dbReference type="EMBL" id="VSSQ01047858">
    <property type="protein sequence ID" value="MPN01883.1"/>
    <property type="molecule type" value="Genomic_DNA"/>
</dbReference>
<feature type="transmembrane region" description="Helical" evidence="6">
    <location>
        <begin position="159"/>
        <end position="179"/>
    </location>
</feature>
<dbReference type="SUPFAM" id="SSF103481">
    <property type="entry name" value="Multidrug resistance efflux transporter EmrE"/>
    <property type="match status" value="2"/>
</dbReference>
<feature type="transmembrane region" description="Helical" evidence="6">
    <location>
        <begin position="6"/>
        <end position="23"/>
    </location>
</feature>
<keyword evidence="4 6" id="KW-1133">Transmembrane helix</keyword>
<reference evidence="8" key="1">
    <citation type="submission" date="2019-08" db="EMBL/GenBank/DDBJ databases">
        <authorList>
            <person name="Kucharzyk K."/>
            <person name="Murdoch R.W."/>
            <person name="Higgins S."/>
            <person name="Loffler F."/>
        </authorList>
    </citation>
    <scope>NUCLEOTIDE SEQUENCE</scope>
</reference>
<name>A0A645EMX0_9ZZZZ</name>
<evidence type="ECO:0000256" key="4">
    <source>
        <dbReference type="ARBA" id="ARBA00022989"/>
    </source>
</evidence>
<evidence type="ECO:0000256" key="1">
    <source>
        <dbReference type="ARBA" id="ARBA00004651"/>
    </source>
</evidence>
<evidence type="ECO:0000313" key="8">
    <source>
        <dbReference type="EMBL" id="MPN01883.1"/>
    </source>
</evidence>
<feature type="transmembrane region" description="Helical" evidence="6">
    <location>
        <begin position="128"/>
        <end position="147"/>
    </location>
</feature>
<dbReference type="PANTHER" id="PTHR32322">
    <property type="entry name" value="INNER MEMBRANE TRANSPORTER"/>
    <property type="match status" value="1"/>
</dbReference>
<keyword evidence="5 6" id="KW-0472">Membrane</keyword>
<feature type="transmembrane region" description="Helical" evidence="6">
    <location>
        <begin position="98"/>
        <end position="116"/>
    </location>
</feature>
<feature type="domain" description="EamA" evidence="7">
    <location>
        <begin position="7"/>
        <end position="115"/>
    </location>
</feature>
<feature type="domain" description="EamA" evidence="7">
    <location>
        <begin position="130"/>
        <end position="258"/>
    </location>
</feature>
<keyword evidence="3 6" id="KW-0812">Transmembrane</keyword>
<accession>A0A645EMX0</accession>